<dbReference type="Proteomes" id="UP000481153">
    <property type="component" value="Unassembled WGS sequence"/>
</dbReference>
<gene>
    <name evidence="3" type="ORF">Ae201684_012483</name>
</gene>
<dbReference type="CDD" id="cd07383">
    <property type="entry name" value="MPP_Dcr2"/>
    <property type="match status" value="1"/>
</dbReference>
<feature type="signal peptide" evidence="1">
    <location>
        <begin position="1"/>
        <end position="19"/>
    </location>
</feature>
<feature type="chain" id="PRO_5026277548" description="Calcineurin-like phosphoesterase domain-containing protein" evidence="1">
    <location>
        <begin position="20"/>
        <end position="365"/>
    </location>
</feature>
<dbReference type="GO" id="GO:0005737">
    <property type="term" value="C:cytoplasm"/>
    <property type="evidence" value="ECO:0007669"/>
    <property type="project" value="TreeGrafter"/>
</dbReference>
<dbReference type="PANTHER" id="PTHR32440:SF0">
    <property type="entry name" value="PHOSPHATASE DCR2-RELATED"/>
    <property type="match status" value="1"/>
</dbReference>
<dbReference type="InterPro" id="IPR004843">
    <property type="entry name" value="Calcineurin-like_PHP"/>
</dbReference>
<evidence type="ECO:0000256" key="1">
    <source>
        <dbReference type="SAM" id="SignalP"/>
    </source>
</evidence>
<reference evidence="3 4" key="1">
    <citation type="submission" date="2019-07" db="EMBL/GenBank/DDBJ databases">
        <title>Genomics analysis of Aphanomyces spp. identifies a new class of oomycete effector associated with host adaptation.</title>
        <authorList>
            <person name="Gaulin E."/>
        </authorList>
    </citation>
    <scope>NUCLEOTIDE SEQUENCE [LARGE SCALE GENOMIC DNA]</scope>
    <source>
        <strain evidence="3 4">ATCC 201684</strain>
    </source>
</reference>
<dbReference type="Gene3D" id="3.60.21.10">
    <property type="match status" value="1"/>
</dbReference>
<keyword evidence="4" id="KW-1185">Reference proteome</keyword>
<feature type="domain" description="Calcineurin-like phosphoesterase" evidence="2">
    <location>
        <begin position="37"/>
        <end position="295"/>
    </location>
</feature>
<dbReference type="InterPro" id="IPR029052">
    <property type="entry name" value="Metallo-depent_PP-like"/>
</dbReference>
<dbReference type="Pfam" id="PF00149">
    <property type="entry name" value="Metallophos"/>
    <property type="match status" value="1"/>
</dbReference>
<dbReference type="EMBL" id="VJMJ01000158">
    <property type="protein sequence ID" value="KAF0729994.1"/>
    <property type="molecule type" value="Genomic_DNA"/>
</dbReference>
<sequence length="365" mass="40620">MELSLVFGIVAATAVAIHADRAPLLAKAANSTTLTYKILQVPDLHYTGDPTYKCSDPPTDVQKCTEAYIVLTDMLSKMLDDVQPDFVVFTWDQIESLIYIQNNAKANHAIDAYSAPVIARKLPWAMVFGNHDESYIPAISSEKKVMIKHIEELPFSYSSYVMIKHIEELPFSYSSYGPQDIGGVGNYELALQAPSDGSWGAAGTDVLRMYFLDTFKDGKVKDTQLSYFKSLAAAHKTKAPALMFFHIPLAEYNEFTGQGQGQKNEKVSATKSNGLFQAMVDMGDVKAAFVGHDHKNNFCFLKTPIHLCYGGGVGYGAYGDKTIPRMARVIEWSKSPDVESIVTWQYKQNTANTYDKYTIYNQVRS</sequence>
<dbReference type="GO" id="GO:0016788">
    <property type="term" value="F:hydrolase activity, acting on ester bonds"/>
    <property type="evidence" value="ECO:0007669"/>
    <property type="project" value="TreeGrafter"/>
</dbReference>
<evidence type="ECO:0000313" key="3">
    <source>
        <dbReference type="EMBL" id="KAF0729994.1"/>
    </source>
</evidence>
<dbReference type="AlphaFoldDB" id="A0A6G0WRG7"/>
<protein>
    <recommendedName>
        <fullName evidence="2">Calcineurin-like phosphoesterase domain-containing protein</fullName>
    </recommendedName>
</protein>
<keyword evidence="1" id="KW-0732">Signal</keyword>
<proteinExistence type="predicted"/>
<comment type="caution">
    <text evidence="3">The sequence shown here is derived from an EMBL/GenBank/DDBJ whole genome shotgun (WGS) entry which is preliminary data.</text>
</comment>
<dbReference type="PANTHER" id="PTHR32440">
    <property type="entry name" value="PHOSPHATASE DCR2-RELATED-RELATED"/>
    <property type="match status" value="1"/>
</dbReference>
<accession>A0A6G0WRG7</accession>
<dbReference type="VEuPathDB" id="FungiDB:AeMF1_013779"/>
<evidence type="ECO:0000259" key="2">
    <source>
        <dbReference type="Pfam" id="PF00149"/>
    </source>
</evidence>
<evidence type="ECO:0000313" key="4">
    <source>
        <dbReference type="Proteomes" id="UP000481153"/>
    </source>
</evidence>
<name>A0A6G0WRG7_9STRA</name>
<dbReference type="SUPFAM" id="SSF56300">
    <property type="entry name" value="Metallo-dependent phosphatases"/>
    <property type="match status" value="1"/>
</dbReference>
<organism evidence="3 4">
    <name type="scientific">Aphanomyces euteiches</name>
    <dbReference type="NCBI Taxonomy" id="100861"/>
    <lineage>
        <taxon>Eukaryota</taxon>
        <taxon>Sar</taxon>
        <taxon>Stramenopiles</taxon>
        <taxon>Oomycota</taxon>
        <taxon>Saprolegniomycetes</taxon>
        <taxon>Saprolegniales</taxon>
        <taxon>Verrucalvaceae</taxon>
        <taxon>Aphanomyces</taxon>
    </lineage>
</organism>